<dbReference type="RefSeq" id="WP_237100126.1">
    <property type="nucleotide sequence ID" value="NZ_AP025343.1"/>
</dbReference>
<dbReference type="GO" id="GO:0016747">
    <property type="term" value="F:acyltransferase activity, transferring groups other than amino-acyl groups"/>
    <property type="evidence" value="ECO:0007669"/>
    <property type="project" value="InterPro"/>
</dbReference>
<dbReference type="EMBL" id="BORT01000013">
    <property type="protein sequence ID" value="GIO48400.1"/>
    <property type="molecule type" value="Genomic_DNA"/>
</dbReference>
<dbReference type="InterPro" id="IPR000182">
    <property type="entry name" value="GNAT_dom"/>
</dbReference>
<dbReference type="InterPro" id="IPR016181">
    <property type="entry name" value="Acyl_CoA_acyltransferase"/>
</dbReference>
<protein>
    <submittedName>
        <fullName evidence="2">N-acetyltransferase</fullName>
    </submittedName>
</protein>
<evidence type="ECO:0000313" key="3">
    <source>
        <dbReference type="Proteomes" id="UP000682811"/>
    </source>
</evidence>
<dbReference type="SUPFAM" id="SSF55729">
    <property type="entry name" value="Acyl-CoA N-acyltransferases (Nat)"/>
    <property type="match status" value="1"/>
</dbReference>
<proteinExistence type="predicted"/>
<feature type="domain" description="N-acetyltransferase" evidence="1">
    <location>
        <begin position="8"/>
        <end position="160"/>
    </location>
</feature>
<dbReference type="PROSITE" id="PS51186">
    <property type="entry name" value="GNAT"/>
    <property type="match status" value="1"/>
</dbReference>
<evidence type="ECO:0000313" key="2">
    <source>
        <dbReference type="EMBL" id="GIO48400.1"/>
    </source>
</evidence>
<dbReference type="Proteomes" id="UP000682811">
    <property type="component" value="Unassembled WGS sequence"/>
</dbReference>
<dbReference type="Gene3D" id="3.40.630.30">
    <property type="match status" value="1"/>
</dbReference>
<reference evidence="2 3" key="1">
    <citation type="submission" date="2021-03" db="EMBL/GenBank/DDBJ databases">
        <title>Antimicrobial resistance genes in bacteria isolated from Japanese honey, and their potential for conferring macrolide and lincosamide resistance in the American foulbrood pathogen Paenibacillus larvae.</title>
        <authorList>
            <person name="Okamoto M."/>
            <person name="Kumagai M."/>
            <person name="Kanamori H."/>
            <person name="Takamatsu D."/>
        </authorList>
    </citation>
    <scope>NUCLEOTIDE SEQUENCE [LARGE SCALE GENOMIC DNA]</scope>
    <source>
        <strain evidence="2 3">J34TS1</strain>
    </source>
</reference>
<name>A0A920CRM0_9BACL</name>
<keyword evidence="3" id="KW-1185">Reference proteome</keyword>
<gene>
    <name evidence="2" type="ORF">J34TS1_31650</name>
</gene>
<comment type="caution">
    <text evidence="2">The sequence shown here is derived from an EMBL/GenBank/DDBJ whole genome shotgun (WGS) entry which is preliminary data.</text>
</comment>
<organism evidence="2 3">
    <name type="scientific">Paenibacillus azoreducens</name>
    <dbReference type="NCBI Taxonomy" id="116718"/>
    <lineage>
        <taxon>Bacteria</taxon>
        <taxon>Bacillati</taxon>
        <taxon>Bacillota</taxon>
        <taxon>Bacilli</taxon>
        <taxon>Bacillales</taxon>
        <taxon>Paenibacillaceae</taxon>
        <taxon>Paenibacillus</taxon>
    </lineage>
</organism>
<dbReference type="AlphaFoldDB" id="A0A920CRM0"/>
<evidence type="ECO:0000259" key="1">
    <source>
        <dbReference type="PROSITE" id="PS51186"/>
    </source>
</evidence>
<dbReference type="Pfam" id="PF00583">
    <property type="entry name" value="Acetyltransf_1"/>
    <property type="match status" value="1"/>
</dbReference>
<accession>A0A920CRM0</accession>
<sequence>MSCTIDQLSLHRYTEKDKETLAAFRLPDEQARFTALPLEVLEADEGKHPIVITYGQKPVGFFLLHTSERVKNYSDNPQAILLTALSINHIEQGKGYAKKAMLLLQDFVQNEFPEYNEVILAVNHKNIPAQKLYEKVGFRDTGRRREGIIGEQYIYELAVV</sequence>